<evidence type="ECO:0000256" key="3">
    <source>
        <dbReference type="ARBA" id="ARBA00022741"/>
    </source>
</evidence>
<protein>
    <submittedName>
        <fullName evidence="6">ABC transporter ATP-binding protein</fullName>
    </submittedName>
</protein>
<keyword evidence="3" id="KW-0547">Nucleotide-binding</keyword>
<gene>
    <name evidence="6" type="ORF">K1I37_16210</name>
</gene>
<dbReference type="InterPro" id="IPR027417">
    <property type="entry name" value="P-loop_NTPase"/>
</dbReference>
<evidence type="ECO:0000313" key="7">
    <source>
        <dbReference type="Proteomes" id="UP000829401"/>
    </source>
</evidence>
<dbReference type="GO" id="GO:0016887">
    <property type="term" value="F:ATP hydrolysis activity"/>
    <property type="evidence" value="ECO:0007669"/>
    <property type="project" value="InterPro"/>
</dbReference>
<accession>A0A9E7CQN7</accession>
<dbReference type="AlphaFoldDB" id="A0A9E7CQN7"/>
<evidence type="ECO:0000313" key="6">
    <source>
        <dbReference type="EMBL" id="UNO48204.1"/>
    </source>
</evidence>
<evidence type="ECO:0000259" key="5">
    <source>
        <dbReference type="Pfam" id="PF00005"/>
    </source>
</evidence>
<keyword evidence="2" id="KW-0813">Transport</keyword>
<name>A0A9E7CQN7_ALIAG</name>
<keyword evidence="7" id="KW-1185">Reference proteome</keyword>
<keyword evidence="4 6" id="KW-0067">ATP-binding</keyword>
<dbReference type="EMBL" id="CP080467">
    <property type="protein sequence ID" value="UNO48204.1"/>
    <property type="molecule type" value="Genomic_DNA"/>
</dbReference>
<comment type="similarity">
    <text evidence="1">Belongs to the ABC transporter superfamily.</text>
</comment>
<reference evidence="7" key="1">
    <citation type="journal article" date="2022" name="G3 (Bethesda)">
        <title>Unveiling the complete genome sequence of Alicyclobacillus acidoterrestris DSM 3922T, a taint-producing strain.</title>
        <authorList>
            <person name="Leonardo I.C."/>
            <person name="Barreto Crespo M.T."/>
            <person name="Gaspar F.B."/>
        </authorList>
    </citation>
    <scope>NUCLEOTIDE SEQUENCE [LARGE SCALE GENOMIC DNA]</scope>
    <source>
        <strain evidence="7">DSM 3922</strain>
    </source>
</reference>
<dbReference type="Gene3D" id="3.40.50.300">
    <property type="entry name" value="P-loop containing nucleotide triphosphate hydrolases"/>
    <property type="match status" value="1"/>
</dbReference>
<dbReference type="Proteomes" id="UP000829401">
    <property type="component" value="Chromosome"/>
</dbReference>
<dbReference type="OrthoDB" id="9802264at2"/>
<dbReference type="Pfam" id="PF00005">
    <property type="entry name" value="ABC_tran"/>
    <property type="match status" value="1"/>
</dbReference>
<evidence type="ECO:0000256" key="4">
    <source>
        <dbReference type="ARBA" id="ARBA00022840"/>
    </source>
</evidence>
<dbReference type="PANTHER" id="PTHR43776">
    <property type="entry name" value="TRANSPORT ATP-BINDING PROTEIN"/>
    <property type="match status" value="1"/>
</dbReference>
<dbReference type="SUPFAM" id="SSF52540">
    <property type="entry name" value="P-loop containing nucleoside triphosphate hydrolases"/>
    <property type="match status" value="1"/>
</dbReference>
<feature type="domain" description="ABC transporter" evidence="5">
    <location>
        <begin position="7"/>
        <end position="58"/>
    </location>
</feature>
<sequence>MKNHADRRAAAERLLEMVELPTTYLDKYPVELSRGQCQRVNIARALMVEPEIIICDEVISALDVSTGVQILHLLKELQQRNGYGYLFERFADL</sequence>
<dbReference type="GO" id="GO:0005524">
    <property type="term" value="F:ATP binding"/>
    <property type="evidence" value="ECO:0007669"/>
    <property type="project" value="UniProtKB-KW"/>
</dbReference>
<dbReference type="PANTHER" id="PTHR43776:SF7">
    <property type="entry name" value="D,D-DIPEPTIDE TRANSPORT ATP-BINDING PROTEIN DDPF-RELATED"/>
    <property type="match status" value="1"/>
</dbReference>
<dbReference type="InterPro" id="IPR003439">
    <property type="entry name" value="ABC_transporter-like_ATP-bd"/>
</dbReference>
<dbReference type="KEGG" id="aaco:K1I37_16210"/>
<organism evidence="6 7">
    <name type="scientific">Alicyclobacillus acidoterrestris (strain ATCC 49025 / DSM 3922 / CIP 106132 / NCIMB 13137 / GD3B)</name>
    <dbReference type="NCBI Taxonomy" id="1356854"/>
    <lineage>
        <taxon>Bacteria</taxon>
        <taxon>Bacillati</taxon>
        <taxon>Bacillota</taxon>
        <taxon>Bacilli</taxon>
        <taxon>Bacillales</taxon>
        <taxon>Alicyclobacillaceae</taxon>
        <taxon>Alicyclobacillus</taxon>
    </lineage>
</organism>
<dbReference type="InterPro" id="IPR050319">
    <property type="entry name" value="ABC_transp_ATP-bind"/>
</dbReference>
<proteinExistence type="inferred from homology"/>
<evidence type="ECO:0000256" key="1">
    <source>
        <dbReference type="ARBA" id="ARBA00005417"/>
    </source>
</evidence>
<evidence type="ECO:0000256" key="2">
    <source>
        <dbReference type="ARBA" id="ARBA00022448"/>
    </source>
</evidence>